<evidence type="ECO:0000256" key="3">
    <source>
        <dbReference type="ARBA" id="ARBA00022729"/>
    </source>
</evidence>
<gene>
    <name evidence="8" type="ORF">GLE_4852</name>
</gene>
<dbReference type="PANTHER" id="PTHR34823">
    <property type="entry name" value="GLCNAC-BINDING PROTEIN A"/>
    <property type="match status" value="1"/>
</dbReference>
<evidence type="ECO:0000313" key="8">
    <source>
        <dbReference type="EMBL" id="ALN60193.1"/>
    </source>
</evidence>
<evidence type="ECO:0000256" key="4">
    <source>
        <dbReference type="SAM" id="MobiDB-lite"/>
    </source>
</evidence>
<dbReference type="CDD" id="cd21177">
    <property type="entry name" value="LPMO_AA10"/>
    <property type="match status" value="1"/>
</dbReference>
<dbReference type="KEGG" id="lez:GLE_4852"/>
<keyword evidence="2" id="KW-0147">Chitin-binding</keyword>
<name>A0A0S2DNX6_LYSEN</name>
<dbReference type="Gene3D" id="3.30.70.2150">
    <property type="match status" value="1"/>
</dbReference>
<evidence type="ECO:0000256" key="2">
    <source>
        <dbReference type="ARBA" id="ARBA00022669"/>
    </source>
</evidence>
<dbReference type="EMBL" id="CP013140">
    <property type="protein sequence ID" value="ALN60193.1"/>
    <property type="molecule type" value="Genomic_DNA"/>
</dbReference>
<keyword evidence="1" id="KW-0964">Secreted</keyword>
<dbReference type="Pfam" id="PF03067">
    <property type="entry name" value="LPMO_10"/>
    <property type="match status" value="1"/>
</dbReference>
<dbReference type="Gene3D" id="2.70.50.50">
    <property type="entry name" value="chitin-binding protein cbp21"/>
    <property type="match status" value="1"/>
</dbReference>
<dbReference type="InterPro" id="IPR014756">
    <property type="entry name" value="Ig_E-set"/>
</dbReference>
<organism evidence="8 9">
    <name type="scientific">Lysobacter enzymogenes</name>
    <dbReference type="NCBI Taxonomy" id="69"/>
    <lineage>
        <taxon>Bacteria</taxon>
        <taxon>Pseudomonadati</taxon>
        <taxon>Pseudomonadota</taxon>
        <taxon>Gammaproteobacteria</taxon>
        <taxon>Lysobacterales</taxon>
        <taxon>Lysobacteraceae</taxon>
        <taxon>Lysobacter</taxon>
    </lineage>
</organism>
<dbReference type="RefSeq" id="WP_057949360.1">
    <property type="nucleotide sequence ID" value="NZ_CP067396.1"/>
</dbReference>
<dbReference type="AlphaFoldDB" id="A0A0S2DNX6"/>
<feature type="domain" description="N-acetylglucosamine binding protein A" evidence="7">
    <location>
        <begin position="233"/>
        <end position="327"/>
    </location>
</feature>
<evidence type="ECO:0000259" key="6">
    <source>
        <dbReference type="Pfam" id="PF03067"/>
    </source>
</evidence>
<dbReference type="GO" id="GO:0008061">
    <property type="term" value="F:chitin binding"/>
    <property type="evidence" value="ECO:0007669"/>
    <property type="project" value="UniProtKB-KW"/>
</dbReference>
<protein>
    <submittedName>
        <fullName evidence="8">Chitin binding domain</fullName>
    </submittedName>
</protein>
<dbReference type="SUPFAM" id="SSF81296">
    <property type="entry name" value="E set domains"/>
    <property type="match status" value="1"/>
</dbReference>
<dbReference type="PANTHER" id="PTHR34823:SF1">
    <property type="entry name" value="CHITIN-BINDING TYPE-4 DOMAIN-CONTAINING PROTEIN"/>
    <property type="match status" value="1"/>
</dbReference>
<evidence type="ECO:0000259" key="7">
    <source>
        <dbReference type="Pfam" id="PF18416"/>
    </source>
</evidence>
<dbReference type="Proteomes" id="UP000061569">
    <property type="component" value="Chromosome"/>
</dbReference>
<reference evidence="8 9" key="1">
    <citation type="submission" date="2015-11" db="EMBL/GenBank/DDBJ databases">
        <title>Genome sequences of Lysobacter enzymogenes strain C3 and Lysobacter antibioticus ATCC 29479.</title>
        <authorList>
            <person name="Kobayashi D.Y."/>
        </authorList>
    </citation>
    <scope>NUCLEOTIDE SEQUENCE [LARGE SCALE GENOMIC DNA]</scope>
    <source>
        <strain evidence="8 9">C3</strain>
    </source>
</reference>
<dbReference type="InterPro" id="IPR041029">
    <property type="entry name" value="GbpA_2"/>
</dbReference>
<dbReference type="OrthoDB" id="3675244at2"/>
<feature type="compositionally biased region" description="Pro residues" evidence="4">
    <location>
        <begin position="215"/>
        <end position="229"/>
    </location>
</feature>
<feature type="signal peptide" evidence="5">
    <location>
        <begin position="1"/>
        <end position="23"/>
    </location>
</feature>
<feature type="region of interest" description="Disordered" evidence="4">
    <location>
        <begin position="213"/>
        <end position="233"/>
    </location>
</feature>
<dbReference type="InterPro" id="IPR051024">
    <property type="entry name" value="GlcNAc_Chitin_IntDeg"/>
</dbReference>
<evidence type="ECO:0000256" key="1">
    <source>
        <dbReference type="ARBA" id="ARBA00022525"/>
    </source>
</evidence>
<proteinExistence type="predicted"/>
<dbReference type="Pfam" id="PF18416">
    <property type="entry name" value="GbpA_2"/>
    <property type="match status" value="1"/>
</dbReference>
<feature type="chain" id="PRO_5006595478" evidence="5">
    <location>
        <begin position="24"/>
        <end position="399"/>
    </location>
</feature>
<evidence type="ECO:0000256" key="5">
    <source>
        <dbReference type="SAM" id="SignalP"/>
    </source>
</evidence>
<dbReference type="InterPro" id="IPR004302">
    <property type="entry name" value="Cellulose/chitin-bd_N"/>
</dbReference>
<sequence>MPRPAPLAPSLLALFALSFLCPAGDVRAHGSMVHPKSRIYACKQGDAENPSDPACRAAWQVSGSAMFYDWMSINRADADGRHRAVVPDGQLCSGGNPTFAGLDLARADWQAQPIAADANGRFAFLFKGTAPHATRAWTFYITRDGWNPERPLHWSDLEPFCTLGNVPLGSDGNYRLDCPLPKRSGRHVIYNTWQRSDSTEAFYTCMDVRFGAGSSPPPGGEPGTPPTRPGPQWNDAGALGLRGELAVGTVLTLRLFQADGRDAERIEVALGAGQTGAEAWPLRLAERVNAQSRYARVGVLEGGVVTPRAPAEANRVYLGGVARRFALETRTPAPQPGDRYDYAYPDGIGRYRPGETVVLGRDGKRYACRPFPQGGWCNIDHDAYRPGSGYAWQDAWIAY</sequence>
<evidence type="ECO:0000313" key="9">
    <source>
        <dbReference type="Proteomes" id="UP000061569"/>
    </source>
</evidence>
<keyword evidence="3 5" id="KW-0732">Signal</keyword>
<accession>A0A0S2DNX6</accession>
<dbReference type="PATRIC" id="fig|69.6.peg.4782"/>
<feature type="domain" description="Chitin-binding type-4" evidence="6">
    <location>
        <begin position="29"/>
        <end position="208"/>
    </location>
</feature>
<dbReference type="STRING" id="69.GLE_4852"/>